<dbReference type="Proteomes" id="UP000183090">
    <property type="component" value="Unassembled WGS sequence"/>
</dbReference>
<protein>
    <submittedName>
        <fullName evidence="1">YolD-like protein</fullName>
    </submittedName>
</protein>
<proteinExistence type="predicted"/>
<dbReference type="PANTHER" id="PTHR40051:SF1">
    <property type="entry name" value="YOLD-LIKE FAMILY PROTEIN"/>
    <property type="match status" value="1"/>
</dbReference>
<evidence type="ECO:0000313" key="1">
    <source>
        <dbReference type="EMBL" id="SFK95661.1"/>
    </source>
</evidence>
<dbReference type="AlphaFoldDB" id="A0AA94HIG3"/>
<comment type="caution">
    <text evidence="1">The sequence shown here is derived from an EMBL/GenBank/DDBJ whole genome shotgun (WGS) entry which is preliminary data.</text>
</comment>
<sequence length="142" mass="16167">MSVYGGLDYREMDVSELDSNIPQGRGMIKWAPFATMPEQYERVAEMIEVQAKTPAPTHDNETLVMLEEELRRSVGETVVLRYWNDGFEVQLECKIEYIADKAGMVVVSKGAEVINVEFRYIYEIILKNGVCSNKPISTILLI</sequence>
<dbReference type="PANTHER" id="PTHR40051">
    <property type="entry name" value="IG HYPOTHETICAL 15966"/>
    <property type="match status" value="1"/>
</dbReference>
<dbReference type="Pfam" id="PF08863">
    <property type="entry name" value="YolD"/>
    <property type="match status" value="1"/>
</dbReference>
<dbReference type="RefSeq" id="WP_052749883.1">
    <property type="nucleotide sequence ID" value="NZ_CP011366.1"/>
</dbReference>
<name>A0AA94HIG3_9STAP</name>
<accession>A0AA94HIG3</accession>
<dbReference type="InterPro" id="IPR014962">
    <property type="entry name" value="YolD"/>
</dbReference>
<gene>
    <name evidence="1" type="ORF">SAMN05216235_2769</name>
</gene>
<reference evidence="1 2" key="1">
    <citation type="submission" date="2016-10" db="EMBL/GenBank/DDBJ databases">
        <authorList>
            <person name="Varghese N."/>
            <person name="Submissions S."/>
        </authorList>
    </citation>
    <scope>NUCLEOTIDE SEQUENCE [LARGE SCALE GENOMIC DNA]</scope>
    <source>
        <strain evidence="1 2">CGMCC 1.6501</strain>
    </source>
</reference>
<dbReference type="EMBL" id="FOTB01000006">
    <property type="protein sequence ID" value="SFK95661.1"/>
    <property type="molecule type" value="Genomic_DNA"/>
</dbReference>
<organism evidence="1 2">
    <name type="scientific">Salinicoccus halodurans</name>
    <dbReference type="NCBI Taxonomy" id="407035"/>
    <lineage>
        <taxon>Bacteria</taxon>
        <taxon>Bacillati</taxon>
        <taxon>Bacillota</taxon>
        <taxon>Bacilli</taxon>
        <taxon>Bacillales</taxon>
        <taxon>Staphylococcaceae</taxon>
        <taxon>Salinicoccus</taxon>
    </lineage>
</organism>
<evidence type="ECO:0000313" key="2">
    <source>
        <dbReference type="Proteomes" id="UP000183090"/>
    </source>
</evidence>